<dbReference type="RefSeq" id="WP_130414505.1">
    <property type="nucleotide sequence ID" value="NZ_SGWX01000001.1"/>
</dbReference>
<evidence type="ECO:0000313" key="2">
    <source>
        <dbReference type="EMBL" id="RZS61644.1"/>
    </source>
</evidence>
<feature type="transmembrane region" description="Helical" evidence="1">
    <location>
        <begin position="21"/>
        <end position="43"/>
    </location>
</feature>
<organism evidence="2 3">
    <name type="scientific">Xylanimonas ulmi</name>
    <dbReference type="NCBI Taxonomy" id="228973"/>
    <lineage>
        <taxon>Bacteria</taxon>
        <taxon>Bacillati</taxon>
        <taxon>Actinomycetota</taxon>
        <taxon>Actinomycetes</taxon>
        <taxon>Micrococcales</taxon>
        <taxon>Promicromonosporaceae</taxon>
        <taxon>Xylanimonas</taxon>
    </lineage>
</organism>
<reference evidence="2 3" key="1">
    <citation type="submission" date="2019-02" db="EMBL/GenBank/DDBJ databases">
        <title>Sequencing the genomes of 1000 actinobacteria strains.</title>
        <authorList>
            <person name="Klenk H.-P."/>
        </authorList>
    </citation>
    <scope>NUCLEOTIDE SEQUENCE [LARGE SCALE GENOMIC DNA]</scope>
    <source>
        <strain evidence="2 3">DSM 16932</strain>
    </source>
</reference>
<comment type="caution">
    <text evidence="2">The sequence shown here is derived from an EMBL/GenBank/DDBJ whole genome shotgun (WGS) entry which is preliminary data.</text>
</comment>
<keyword evidence="1" id="KW-1133">Transmembrane helix</keyword>
<evidence type="ECO:0000313" key="3">
    <source>
        <dbReference type="Proteomes" id="UP000293852"/>
    </source>
</evidence>
<gene>
    <name evidence="2" type="ORF">EV386_1954</name>
</gene>
<dbReference type="Proteomes" id="UP000293852">
    <property type="component" value="Unassembled WGS sequence"/>
</dbReference>
<dbReference type="EMBL" id="SGWX01000001">
    <property type="protein sequence ID" value="RZS61644.1"/>
    <property type="molecule type" value="Genomic_DNA"/>
</dbReference>
<proteinExistence type="predicted"/>
<dbReference type="OrthoDB" id="4833104at2"/>
<evidence type="ECO:0000256" key="1">
    <source>
        <dbReference type="SAM" id="Phobius"/>
    </source>
</evidence>
<sequence length="161" mass="16512">MSSPASASPPGRESVARGERGSALVEFMGATVLLLIPLIYLVVTVGRVQAGAFAADGAAREAARAVVTAPSSDAAAVRARLAVAIALEDQGFDPGPALSGEAVEVVCDADPCLTPGASVTATVRVVVPLPFVPQALRSWVPLEAPVESRYRASVDQFSETR</sequence>
<name>A0A4Q7M2G0_9MICO</name>
<keyword evidence="1" id="KW-0472">Membrane</keyword>
<evidence type="ECO:0008006" key="4">
    <source>
        <dbReference type="Google" id="ProtNLM"/>
    </source>
</evidence>
<dbReference type="AlphaFoldDB" id="A0A4Q7M2G0"/>
<protein>
    <recommendedName>
        <fullName evidence="4">TadE-like protein</fullName>
    </recommendedName>
</protein>
<accession>A0A4Q7M2G0</accession>
<keyword evidence="3" id="KW-1185">Reference proteome</keyword>
<keyword evidence="1" id="KW-0812">Transmembrane</keyword>